<reference evidence="3" key="1">
    <citation type="submission" date="2020-06" db="EMBL/GenBank/DDBJ databases">
        <authorList>
            <consortium name="Plant Systems Biology data submission"/>
        </authorList>
    </citation>
    <scope>NUCLEOTIDE SEQUENCE</scope>
    <source>
        <strain evidence="3">D6</strain>
    </source>
</reference>
<accession>A0A9N8DC66</accession>
<keyword evidence="4" id="KW-1185">Reference proteome</keyword>
<dbReference type="Gene3D" id="3.40.50.300">
    <property type="entry name" value="P-loop containing nucleotide triphosphate hydrolases"/>
    <property type="match status" value="1"/>
</dbReference>
<keyword evidence="2" id="KW-0472">Membrane</keyword>
<feature type="transmembrane region" description="Helical" evidence="2">
    <location>
        <begin position="28"/>
        <end position="48"/>
    </location>
</feature>
<dbReference type="Proteomes" id="UP001153069">
    <property type="component" value="Unassembled WGS sequence"/>
</dbReference>
<comment type="caution">
    <text evidence="3">The sequence shown here is derived from an EMBL/GenBank/DDBJ whole genome shotgun (WGS) entry which is preliminary data.</text>
</comment>
<sequence>MEDTPAASASASAGPSRRCNAIKCNRRTFFGLLVGSGLLVLACIASVFTEPVQRIMSVEDPEIYKQTLRTSRIRAKKANKRNKALVSVTSDATEHPSKKQNTTLESLEQELDMSGNSPPHVHLTRNGAIDWTQYDHLQLYHTRKAGGSSLYDWAKHVAKKHNLTLAQQEGTVYDPRDWRGMMHLGRVFVFTSLRPPVDRVISSYEYDGLQTIGAHAQQRKRRKQNDPSIIDSPTLLDFVKHANDANEGKNGSRNIRHIWRDGIGGGNINNKQNSINDPRKKKRARRQKKKWTRLARGWVWQCATDCYSKWFGAWPQPDLEPHTQLAAQNLDELEIVWMNSLQDEKYMQWFLHRWDATDIPLGHKRKTADRVHQNYTQEEMTLLHNSNRKDELLYEALRKKWSAISNMQLQ</sequence>
<protein>
    <submittedName>
        <fullName evidence="3">Uncharacterized protein</fullName>
    </submittedName>
</protein>
<organism evidence="3 4">
    <name type="scientific">Seminavis robusta</name>
    <dbReference type="NCBI Taxonomy" id="568900"/>
    <lineage>
        <taxon>Eukaryota</taxon>
        <taxon>Sar</taxon>
        <taxon>Stramenopiles</taxon>
        <taxon>Ochrophyta</taxon>
        <taxon>Bacillariophyta</taxon>
        <taxon>Bacillariophyceae</taxon>
        <taxon>Bacillariophycidae</taxon>
        <taxon>Naviculales</taxon>
        <taxon>Naviculaceae</taxon>
        <taxon>Seminavis</taxon>
    </lineage>
</organism>
<keyword evidence="2" id="KW-1133">Transmembrane helix</keyword>
<proteinExistence type="predicted"/>
<dbReference type="EMBL" id="CAICTM010000080">
    <property type="protein sequence ID" value="CAB9500313.1"/>
    <property type="molecule type" value="Genomic_DNA"/>
</dbReference>
<feature type="compositionally biased region" description="Basic residues" evidence="1">
    <location>
        <begin position="279"/>
        <end position="289"/>
    </location>
</feature>
<evidence type="ECO:0000313" key="3">
    <source>
        <dbReference type="EMBL" id="CAB9500313.1"/>
    </source>
</evidence>
<feature type="region of interest" description="Disordered" evidence="1">
    <location>
        <begin position="79"/>
        <end position="101"/>
    </location>
</feature>
<evidence type="ECO:0000256" key="2">
    <source>
        <dbReference type="SAM" id="Phobius"/>
    </source>
</evidence>
<feature type="region of interest" description="Disordered" evidence="1">
    <location>
        <begin position="264"/>
        <end position="289"/>
    </location>
</feature>
<gene>
    <name evidence="3" type="ORF">SEMRO_81_G043400.1</name>
</gene>
<evidence type="ECO:0000313" key="4">
    <source>
        <dbReference type="Proteomes" id="UP001153069"/>
    </source>
</evidence>
<name>A0A9N8DC66_9STRA</name>
<evidence type="ECO:0000256" key="1">
    <source>
        <dbReference type="SAM" id="MobiDB-lite"/>
    </source>
</evidence>
<dbReference type="AlphaFoldDB" id="A0A9N8DC66"/>
<keyword evidence="2" id="KW-0812">Transmembrane</keyword>
<dbReference type="InterPro" id="IPR027417">
    <property type="entry name" value="P-loop_NTPase"/>
</dbReference>